<organism evidence="4 5">
    <name type="scientific">Chytriomyces confervae</name>
    <dbReference type="NCBI Taxonomy" id="246404"/>
    <lineage>
        <taxon>Eukaryota</taxon>
        <taxon>Fungi</taxon>
        <taxon>Fungi incertae sedis</taxon>
        <taxon>Chytridiomycota</taxon>
        <taxon>Chytridiomycota incertae sedis</taxon>
        <taxon>Chytridiomycetes</taxon>
        <taxon>Chytridiales</taxon>
        <taxon>Chytriomycetaceae</taxon>
        <taxon>Chytriomyces</taxon>
    </lineage>
</organism>
<evidence type="ECO:0000313" key="4">
    <source>
        <dbReference type="EMBL" id="TPX58640.1"/>
    </source>
</evidence>
<comment type="caution">
    <text evidence="4">The sequence shown here is derived from an EMBL/GenBank/DDBJ whole genome shotgun (WGS) entry which is preliminary data.</text>
</comment>
<reference evidence="4 5" key="1">
    <citation type="journal article" date="2019" name="Sci. Rep.">
        <title>Comparative genomics of chytrid fungi reveal insights into the obligate biotrophic and pathogenic lifestyle of Synchytrium endobioticum.</title>
        <authorList>
            <person name="van de Vossenberg B.T.L.H."/>
            <person name="Warris S."/>
            <person name="Nguyen H.D.T."/>
            <person name="van Gent-Pelzer M.P.E."/>
            <person name="Joly D.L."/>
            <person name="van de Geest H.C."/>
            <person name="Bonants P.J.M."/>
            <person name="Smith D.S."/>
            <person name="Levesque C.A."/>
            <person name="van der Lee T.A.J."/>
        </authorList>
    </citation>
    <scope>NUCLEOTIDE SEQUENCE [LARGE SCALE GENOMIC DNA]</scope>
    <source>
        <strain evidence="4 5">CBS 675.73</strain>
    </source>
</reference>
<dbReference type="InterPro" id="IPR025252">
    <property type="entry name" value="DUF4200"/>
</dbReference>
<feature type="coiled-coil region" evidence="2">
    <location>
        <begin position="74"/>
        <end position="152"/>
    </location>
</feature>
<evidence type="ECO:0000256" key="2">
    <source>
        <dbReference type="SAM" id="Coils"/>
    </source>
</evidence>
<evidence type="ECO:0000313" key="5">
    <source>
        <dbReference type="Proteomes" id="UP000320333"/>
    </source>
</evidence>
<feature type="domain" description="DUF4200" evidence="3">
    <location>
        <begin position="74"/>
        <end position="191"/>
    </location>
</feature>
<dbReference type="OrthoDB" id="2134857at2759"/>
<dbReference type="AlphaFoldDB" id="A0A507E6D6"/>
<proteinExistence type="predicted"/>
<dbReference type="GO" id="GO:0005856">
    <property type="term" value="C:cytoskeleton"/>
    <property type="evidence" value="ECO:0007669"/>
    <property type="project" value="UniProtKB-ARBA"/>
</dbReference>
<evidence type="ECO:0000256" key="1">
    <source>
        <dbReference type="ARBA" id="ARBA00023054"/>
    </source>
</evidence>
<name>A0A507E6D6_9FUNG</name>
<dbReference type="EMBL" id="QEAP01000734">
    <property type="protein sequence ID" value="TPX58640.1"/>
    <property type="molecule type" value="Genomic_DNA"/>
</dbReference>
<dbReference type="Proteomes" id="UP000320333">
    <property type="component" value="Unassembled WGS sequence"/>
</dbReference>
<accession>A0A507E6D6</accession>
<dbReference type="STRING" id="246404.A0A507E6D6"/>
<evidence type="ECO:0000259" key="3">
    <source>
        <dbReference type="Pfam" id="PF13863"/>
    </source>
</evidence>
<keyword evidence="5" id="KW-1185">Reference proteome</keyword>
<dbReference type="PANTHER" id="PTHR21683">
    <property type="entry name" value="COILED-COIL DOMAIN-CONTAINING PROTEIN 42 LIKE-2-LIKE-RELATED"/>
    <property type="match status" value="1"/>
</dbReference>
<gene>
    <name evidence="4" type="ORF">CcCBS67573_g09150</name>
</gene>
<dbReference type="Pfam" id="PF13863">
    <property type="entry name" value="DUF4200"/>
    <property type="match status" value="1"/>
</dbReference>
<dbReference type="PANTHER" id="PTHR21683:SF2">
    <property type="entry name" value="COILED-COIL DOMAIN-CONTAINING PROTEIN 42 LIKE-2-LIKE"/>
    <property type="match status" value="1"/>
</dbReference>
<protein>
    <recommendedName>
        <fullName evidence="3">DUF4200 domain-containing protein</fullName>
    </recommendedName>
</protein>
<dbReference type="InterPro" id="IPR051147">
    <property type="entry name" value="CFAP_domain-containing"/>
</dbReference>
<keyword evidence="1 2" id="KW-0175">Coiled coil</keyword>
<sequence>MASTNAPAETQSNTAMAQTHVEVTSDIQNKATETFLTQKAGKILQGTPLYIPLVSQNEGSSIFDNRHTLQSTLLLQKKKEMNLVQANLERKRAEFSKRMEECREKQEELRVKQKQIRDRVAKFEKFLKENDAKRQRANVKALSEKKMRELKEQELGQLQNMQLELHAKTLHIQKLIRKYQIYENYLQSVVDVLPPEYLDINEPHVNDIIMRHKTLVETNNDLITMVQLNQDEIEERQSSLNALIKSKNDLILVYNSELGTQQKDLDKMKLESAYKEQRIEERDKTGKERSRMIGETKLAINNIYDRIVSYNGRAQTAASTSSESTGYGGNIPGLLIGGHATVSFAATATMAAGAHPAGGGAGLTPNWASPTGNDLALLREGDLSQASLAEKLHFIQEKVTDLQTIASKAEQMIVQERVDRQRKQAALAAELFTQK</sequence>